<dbReference type="FunFam" id="1.10.3470.10:FF:000001">
    <property type="entry name" value="Vitamin B12 ABC transporter permease BtuC"/>
    <property type="match status" value="1"/>
</dbReference>
<evidence type="ECO:0000313" key="10">
    <source>
        <dbReference type="Proteomes" id="UP000448867"/>
    </source>
</evidence>
<dbReference type="AlphaFoldDB" id="A0A7X2LZX3"/>
<evidence type="ECO:0000256" key="7">
    <source>
        <dbReference type="ARBA" id="ARBA00023136"/>
    </source>
</evidence>
<feature type="transmembrane region" description="Helical" evidence="8">
    <location>
        <begin position="282"/>
        <end position="301"/>
    </location>
</feature>
<dbReference type="InterPro" id="IPR000522">
    <property type="entry name" value="ABC_transptr_permease_BtuC"/>
</dbReference>
<dbReference type="PANTHER" id="PTHR30472">
    <property type="entry name" value="FERRIC ENTEROBACTIN TRANSPORT SYSTEM PERMEASE PROTEIN"/>
    <property type="match status" value="1"/>
</dbReference>
<keyword evidence="3" id="KW-0813">Transport</keyword>
<feature type="transmembrane region" description="Helical" evidence="8">
    <location>
        <begin position="195"/>
        <end position="214"/>
    </location>
</feature>
<dbReference type="EMBL" id="WKKI01000035">
    <property type="protein sequence ID" value="MRX73463.1"/>
    <property type="molecule type" value="Genomic_DNA"/>
</dbReference>
<comment type="subcellular location">
    <subcellularLocation>
        <location evidence="1">Cell membrane</location>
        <topology evidence="1">Multi-pass membrane protein</topology>
    </subcellularLocation>
</comment>
<dbReference type="GO" id="GO:0022857">
    <property type="term" value="F:transmembrane transporter activity"/>
    <property type="evidence" value="ECO:0007669"/>
    <property type="project" value="InterPro"/>
</dbReference>
<organism evidence="9 10">
    <name type="scientific">Metabacillus lacus</name>
    <dbReference type="NCBI Taxonomy" id="1983721"/>
    <lineage>
        <taxon>Bacteria</taxon>
        <taxon>Bacillati</taxon>
        <taxon>Bacillota</taxon>
        <taxon>Bacilli</taxon>
        <taxon>Bacillales</taxon>
        <taxon>Bacillaceae</taxon>
        <taxon>Metabacillus</taxon>
    </lineage>
</organism>
<dbReference type="Pfam" id="PF01032">
    <property type="entry name" value="FecCD"/>
    <property type="match status" value="1"/>
</dbReference>
<feature type="transmembrane region" description="Helical" evidence="8">
    <location>
        <begin position="95"/>
        <end position="114"/>
    </location>
</feature>
<dbReference type="OrthoDB" id="9811721at2"/>
<dbReference type="Gene3D" id="1.10.3470.10">
    <property type="entry name" value="ABC transporter involved in vitamin B12 uptake, BtuC"/>
    <property type="match status" value="1"/>
</dbReference>
<evidence type="ECO:0000256" key="5">
    <source>
        <dbReference type="ARBA" id="ARBA00022692"/>
    </source>
</evidence>
<comment type="caution">
    <text evidence="9">The sequence shown here is derived from an EMBL/GenBank/DDBJ whole genome shotgun (WGS) entry which is preliminary data.</text>
</comment>
<keyword evidence="10" id="KW-1185">Reference proteome</keyword>
<gene>
    <name evidence="9" type="ORF">GJU40_15065</name>
</gene>
<dbReference type="Proteomes" id="UP000448867">
    <property type="component" value="Unassembled WGS sequence"/>
</dbReference>
<dbReference type="SUPFAM" id="SSF81345">
    <property type="entry name" value="ABC transporter involved in vitamin B12 uptake, BtuC"/>
    <property type="match status" value="1"/>
</dbReference>
<evidence type="ECO:0000256" key="3">
    <source>
        <dbReference type="ARBA" id="ARBA00022448"/>
    </source>
</evidence>
<evidence type="ECO:0000256" key="2">
    <source>
        <dbReference type="ARBA" id="ARBA00007935"/>
    </source>
</evidence>
<evidence type="ECO:0000256" key="4">
    <source>
        <dbReference type="ARBA" id="ARBA00022475"/>
    </source>
</evidence>
<accession>A0A7X2LZX3</accession>
<sequence>MHNYDQRHIPFSIQLLLSFILLAAFFFAAIIFGAAETTIREVWLAVSSQVKTDKIVMIREIRVPRVLAAMLVGAGLSVAGAVMQGVTRNPLADPSLLGLTAGANAALALTIALIPGANYFSIMIACFIGSGIGTLLVVGIGSAKRGGFSPLRIVLAGAAVSAFLYAVADGIGLYFRISKDVSMWSAGGIIGTTWSQLQVIAPFIIGGIVIALLLSRQLTILSLDEEVAIGLGQNINRIKGVLFAIVVMLAGASVALVGNLAFLGLMVPHIVRAIVGKDYRHVLPMSAVVGAMFMVFADTLGRNLNAPFETSVTAIVAIMGLPFFLFIVRKGGKAFS</sequence>
<dbReference type="PANTHER" id="PTHR30472:SF65">
    <property type="entry name" value="SIDEROPHORE TRANSPORT SYSTEM PERMEASE PROTEIN YFIZ-RELATED"/>
    <property type="match status" value="1"/>
</dbReference>
<feature type="transmembrane region" description="Helical" evidence="8">
    <location>
        <begin position="153"/>
        <end position="175"/>
    </location>
</feature>
<reference evidence="9 10" key="1">
    <citation type="submission" date="2019-11" db="EMBL/GenBank/DDBJ databases">
        <title>Bacillus lacus genome.</title>
        <authorList>
            <person name="Allen C.J."/>
            <person name="Newman J.D."/>
        </authorList>
    </citation>
    <scope>NUCLEOTIDE SEQUENCE [LARGE SCALE GENOMIC DNA]</scope>
    <source>
        <strain evidence="9 10">KCTC 33946</strain>
    </source>
</reference>
<feature type="transmembrane region" description="Helical" evidence="8">
    <location>
        <begin position="120"/>
        <end position="141"/>
    </location>
</feature>
<dbReference type="GO" id="GO:0005886">
    <property type="term" value="C:plasma membrane"/>
    <property type="evidence" value="ECO:0007669"/>
    <property type="project" value="UniProtKB-SubCell"/>
</dbReference>
<feature type="transmembrane region" description="Helical" evidence="8">
    <location>
        <begin position="308"/>
        <end position="328"/>
    </location>
</feature>
<evidence type="ECO:0000313" key="9">
    <source>
        <dbReference type="EMBL" id="MRX73463.1"/>
    </source>
</evidence>
<keyword evidence="5 8" id="KW-0812">Transmembrane</keyword>
<keyword evidence="4" id="KW-1003">Cell membrane</keyword>
<dbReference type="RefSeq" id="WP_154308926.1">
    <property type="nucleotide sequence ID" value="NZ_WKKI01000035.1"/>
</dbReference>
<keyword evidence="7 8" id="KW-0472">Membrane</keyword>
<protein>
    <submittedName>
        <fullName evidence="9">Iron chelate uptake ABC transporter family permease subunit</fullName>
    </submittedName>
</protein>
<evidence type="ECO:0000256" key="8">
    <source>
        <dbReference type="SAM" id="Phobius"/>
    </source>
</evidence>
<keyword evidence="6 8" id="KW-1133">Transmembrane helix</keyword>
<dbReference type="GO" id="GO:0033214">
    <property type="term" value="P:siderophore-iron import into cell"/>
    <property type="evidence" value="ECO:0007669"/>
    <property type="project" value="TreeGrafter"/>
</dbReference>
<name>A0A7X2LZX3_9BACI</name>
<feature type="transmembrane region" description="Helical" evidence="8">
    <location>
        <begin position="66"/>
        <end position="83"/>
    </location>
</feature>
<evidence type="ECO:0000256" key="6">
    <source>
        <dbReference type="ARBA" id="ARBA00022989"/>
    </source>
</evidence>
<evidence type="ECO:0000256" key="1">
    <source>
        <dbReference type="ARBA" id="ARBA00004651"/>
    </source>
</evidence>
<proteinExistence type="inferred from homology"/>
<comment type="similarity">
    <text evidence="2">Belongs to the binding-protein-dependent transport system permease family. FecCD subfamily.</text>
</comment>
<feature type="transmembrane region" description="Helical" evidence="8">
    <location>
        <begin position="241"/>
        <end position="262"/>
    </location>
</feature>
<feature type="transmembrane region" description="Helical" evidence="8">
    <location>
        <begin position="12"/>
        <end position="35"/>
    </location>
</feature>
<dbReference type="InterPro" id="IPR037294">
    <property type="entry name" value="ABC_BtuC-like"/>
</dbReference>
<dbReference type="CDD" id="cd06550">
    <property type="entry name" value="TM_ABC_iron-siderophores_like"/>
    <property type="match status" value="1"/>
</dbReference>